<evidence type="ECO:0000313" key="3">
    <source>
        <dbReference type="Proteomes" id="UP000838412"/>
    </source>
</evidence>
<dbReference type="Proteomes" id="UP000838412">
    <property type="component" value="Chromosome 9"/>
</dbReference>
<organism evidence="2 3">
    <name type="scientific">Branchiostoma lanceolatum</name>
    <name type="common">Common lancelet</name>
    <name type="synonym">Amphioxus lanceolatum</name>
    <dbReference type="NCBI Taxonomy" id="7740"/>
    <lineage>
        <taxon>Eukaryota</taxon>
        <taxon>Metazoa</taxon>
        <taxon>Chordata</taxon>
        <taxon>Cephalochordata</taxon>
        <taxon>Leptocardii</taxon>
        <taxon>Amphioxiformes</taxon>
        <taxon>Branchiostomatidae</taxon>
        <taxon>Branchiostoma</taxon>
    </lineage>
</organism>
<dbReference type="PANTHER" id="PTHR20883:SF48">
    <property type="entry name" value="ECTOINE DIOXYGENASE"/>
    <property type="match status" value="1"/>
</dbReference>
<accession>A0A8K0ABR5</accession>
<name>A0A8K0ABR5_BRALA</name>
<evidence type="ECO:0000256" key="1">
    <source>
        <dbReference type="ARBA" id="ARBA00001962"/>
    </source>
</evidence>
<dbReference type="Pfam" id="PF05721">
    <property type="entry name" value="PhyH"/>
    <property type="match status" value="1"/>
</dbReference>
<dbReference type="OrthoDB" id="2328924at2759"/>
<comment type="cofactor">
    <cofactor evidence="1">
        <name>Fe cation</name>
        <dbReference type="ChEBI" id="CHEBI:24875"/>
    </cofactor>
</comment>
<sequence>MYVTMATTMCITMATRRSIGNGVLLLPKRTIQPSNMRSMATKASTYTAAPIYGDKRFFSFTTSHSFYGNRRHHVTMTTEEDPYPSRLPDAAEIRVRPDPVVWGDDSEQAGPFSRKELQSYKTNGYIVVEGLFDAQEIKRCRETFTALRDEFEEDMESNKKAYINAGEYACILEPGSTKIRSIFSTLKFLSVANQLSRDRRVVGRVQQILDDDVYIHHSRVNFQQAFKGSGFYWHSDFETWHVEDGMPRPRCLSCVVLMANNLPQNGALMVIPGSHKHYIACKGETPENHWQSSLQDQYAGIPTHEALSQMAKAGGIHYCTGEAGSVIFFDCNLMHGSHSNITPWDRTNFFLAYNSVDNRLVSPFGPTEPRPEHISTRDPAWVQPIVPLDKPEY</sequence>
<reference evidence="2" key="1">
    <citation type="submission" date="2022-01" db="EMBL/GenBank/DDBJ databases">
        <authorList>
            <person name="Braso-Vives M."/>
        </authorList>
    </citation>
    <scope>NUCLEOTIDE SEQUENCE</scope>
</reference>
<dbReference type="InterPro" id="IPR008775">
    <property type="entry name" value="Phytyl_CoA_dOase-like"/>
</dbReference>
<gene>
    <name evidence="2" type="primary">Hypp5027</name>
    <name evidence="2" type="ORF">BLAG_LOCUS24494</name>
</gene>
<dbReference type="EMBL" id="OV696694">
    <property type="protein sequence ID" value="CAH1273017.1"/>
    <property type="molecule type" value="Genomic_DNA"/>
</dbReference>
<protein>
    <submittedName>
        <fullName evidence="2">Hypp5027 protein</fullName>
    </submittedName>
</protein>
<dbReference type="GO" id="GO:0016491">
    <property type="term" value="F:oxidoreductase activity"/>
    <property type="evidence" value="ECO:0007669"/>
    <property type="project" value="UniProtKB-ARBA"/>
</dbReference>
<dbReference type="GO" id="GO:0046872">
    <property type="term" value="F:metal ion binding"/>
    <property type="evidence" value="ECO:0007669"/>
    <property type="project" value="UniProtKB-ARBA"/>
</dbReference>
<dbReference type="SUPFAM" id="SSF51197">
    <property type="entry name" value="Clavaminate synthase-like"/>
    <property type="match status" value="1"/>
</dbReference>
<evidence type="ECO:0000313" key="2">
    <source>
        <dbReference type="EMBL" id="CAH1273017.1"/>
    </source>
</evidence>
<dbReference type="Gene3D" id="2.60.120.620">
    <property type="entry name" value="q2cbj1_9rhob like domain"/>
    <property type="match status" value="1"/>
</dbReference>
<keyword evidence="3" id="KW-1185">Reference proteome</keyword>
<dbReference type="PANTHER" id="PTHR20883">
    <property type="entry name" value="PHYTANOYL-COA DIOXYGENASE DOMAIN CONTAINING 1"/>
    <property type="match status" value="1"/>
</dbReference>
<proteinExistence type="predicted"/>
<dbReference type="AlphaFoldDB" id="A0A8K0ABR5"/>